<sequence>MGSARSVGLRGEELALSFLSGLGYHLLEKNYRCRLGEIDLIMKDGQNLVFIEVKTRRSDSYGAPQEAVGPLKQAKIRKLACYYLMTKGIREQQVRFDVVAIRFGGGKYHIEHLKGVF</sequence>
<name>A0A101FF16_9THEO</name>
<dbReference type="Pfam" id="PF02021">
    <property type="entry name" value="UPF0102"/>
    <property type="match status" value="1"/>
</dbReference>
<proteinExistence type="inferred from homology"/>
<dbReference type="NCBIfam" id="TIGR00252">
    <property type="entry name" value="YraN family protein"/>
    <property type="match status" value="1"/>
</dbReference>
<accession>A0A101FF16</accession>
<dbReference type="SUPFAM" id="SSF52980">
    <property type="entry name" value="Restriction endonuclease-like"/>
    <property type="match status" value="1"/>
</dbReference>
<evidence type="ECO:0000256" key="2">
    <source>
        <dbReference type="HAMAP-Rule" id="MF_00048"/>
    </source>
</evidence>
<dbReference type="NCBIfam" id="NF009150">
    <property type="entry name" value="PRK12497.1-3"/>
    <property type="match status" value="1"/>
</dbReference>
<evidence type="ECO:0000313" key="3">
    <source>
        <dbReference type="EMBL" id="KUK35847.1"/>
    </source>
</evidence>
<evidence type="ECO:0000313" key="4">
    <source>
        <dbReference type="Proteomes" id="UP000053326"/>
    </source>
</evidence>
<reference evidence="4" key="1">
    <citation type="journal article" date="2015" name="MBio">
        <title>Genome-Resolved Metagenomic Analysis Reveals Roles for Candidate Phyla and Other Microbial Community Members in Biogeochemical Transformations in Oil Reservoirs.</title>
        <authorList>
            <person name="Hu P."/>
            <person name="Tom L."/>
            <person name="Singh A."/>
            <person name="Thomas B.C."/>
            <person name="Baker B.J."/>
            <person name="Piceno Y.M."/>
            <person name="Andersen G.L."/>
            <person name="Banfield J.F."/>
        </authorList>
    </citation>
    <scope>NUCLEOTIDE SEQUENCE [LARGE SCALE GENOMIC DNA]</scope>
</reference>
<dbReference type="AlphaFoldDB" id="A0A101FF16"/>
<gene>
    <name evidence="3" type="ORF">XD66_1448</name>
</gene>
<dbReference type="HAMAP" id="MF_00048">
    <property type="entry name" value="UPF0102"/>
    <property type="match status" value="1"/>
</dbReference>
<dbReference type="PANTHER" id="PTHR34039">
    <property type="entry name" value="UPF0102 PROTEIN YRAN"/>
    <property type="match status" value="1"/>
</dbReference>
<protein>
    <recommendedName>
        <fullName evidence="2">UPF0102 protein XD66_1448</fullName>
    </recommendedName>
</protein>
<dbReference type="Gene3D" id="3.40.1350.10">
    <property type="match status" value="1"/>
</dbReference>
<dbReference type="InterPro" id="IPR011335">
    <property type="entry name" value="Restrct_endonuc-II-like"/>
</dbReference>
<dbReference type="InterPro" id="IPR011856">
    <property type="entry name" value="tRNA_endonuc-like_dom_sf"/>
</dbReference>
<dbReference type="CDD" id="cd20736">
    <property type="entry name" value="PoNe_Nuclease"/>
    <property type="match status" value="1"/>
</dbReference>
<dbReference type="EMBL" id="LGFO01000237">
    <property type="protein sequence ID" value="KUK35847.1"/>
    <property type="molecule type" value="Genomic_DNA"/>
</dbReference>
<dbReference type="PANTHER" id="PTHR34039:SF1">
    <property type="entry name" value="UPF0102 PROTEIN YRAN"/>
    <property type="match status" value="1"/>
</dbReference>
<dbReference type="InterPro" id="IPR003509">
    <property type="entry name" value="UPF0102_YraN-like"/>
</dbReference>
<evidence type="ECO:0000256" key="1">
    <source>
        <dbReference type="ARBA" id="ARBA00006738"/>
    </source>
</evidence>
<comment type="caution">
    <text evidence="3">The sequence shown here is derived from an EMBL/GenBank/DDBJ whole genome shotgun (WGS) entry which is preliminary data.</text>
</comment>
<dbReference type="GO" id="GO:0003676">
    <property type="term" value="F:nucleic acid binding"/>
    <property type="evidence" value="ECO:0007669"/>
    <property type="project" value="InterPro"/>
</dbReference>
<comment type="similarity">
    <text evidence="1 2">Belongs to the UPF0102 family.</text>
</comment>
<organism evidence="3 4">
    <name type="scientific">Thermacetogenium phaeum</name>
    <dbReference type="NCBI Taxonomy" id="85874"/>
    <lineage>
        <taxon>Bacteria</taxon>
        <taxon>Bacillati</taxon>
        <taxon>Bacillota</taxon>
        <taxon>Clostridia</taxon>
        <taxon>Thermoanaerobacterales</taxon>
        <taxon>Thermoanaerobacteraceae</taxon>
        <taxon>Thermacetogenium</taxon>
    </lineage>
</organism>
<dbReference type="NCBIfam" id="NF009154">
    <property type="entry name" value="PRK12497.3-3"/>
    <property type="match status" value="1"/>
</dbReference>
<dbReference type="Proteomes" id="UP000053326">
    <property type="component" value="Unassembled WGS sequence"/>
</dbReference>